<evidence type="ECO:0000256" key="4">
    <source>
        <dbReference type="ARBA" id="ARBA00022989"/>
    </source>
</evidence>
<evidence type="ECO:0000256" key="1">
    <source>
        <dbReference type="ARBA" id="ARBA00004651"/>
    </source>
</evidence>
<dbReference type="PANTHER" id="PTHR23513">
    <property type="entry name" value="INTEGRAL MEMBRANE EFFLUX PROTEIN-RELATED"/>
    <property type="match status" value="1"/>
</dbReference>
<evidence type="ECO:0000256" key="7">
    <source>
        <dbReference type="SAM" id="Phobius"/>
    </source>
</evidence>
<sequence length="443" mass="42865">MSYLRTVVRMDKGHGLRALRAYLGGATAARVGDEMSGPALLLAGLAAGGSASRAAAVPAALMVSAAAGGPLFGVLLDRSARPGRLLGAALGCYGAALAVLLVTLGRLPFACTLLLALLAGPLGPALSGGWTSQLPRVVPANGLARANVLDAMTYDLASLLGPALAGTVAGLSGAPAGVAVSAALICLALPSAWALPVGPGGRAVRPGPPRAPVRADLAAGFRAIRRVPGLARATAASVVSCVGGGVLLTCAPLLGAAVLGGAGHGTLLLSGVAASALAANTVLARCPRALRPDTVLGCSTLLLGAALLLAATERAWALVAATVLAGTAEGPQLTALFAIRHRDAPAALRGQVFTTGAGLKTAGYALGTALAGPLAARSLPGTLLTGAGFEGVAALVCVLVGPRRGRLRPGASTHGDPPGGGPDGPAGSGRAVPGGDGPGRVRA</sequence>
<reference evidence="8 9" key="1">
    <citation type="submission" date="2016-10" db="EMBL/GenBank/DDBJ databases">
        <authorList>
            <person name="de Groot N.N."/>
        </authorList>
    </citation>
    <scope>NUCLEOTIDE SEQUENCE [LARGE SCALE GENOMIC DNA]</scope>
    <source>
        <strain evidence="8 9">CGMCC 4.2023</strain>
    </source>
</reference>
<evidence type="ECO:0000313" key="9">
    <source>
        <dbReference type="Proteomes" id="UP000236754"/>
    </source>
</evidence>
<evidence type="ECO:0000256" key="5">
    <source>
        <dbReference type="ARBA" id="ARBA00023136"/>
    </source>
</evidence>
<proteinExistence type="predicted"/>
<feature type="transmembrane region" description="Helical" evidence="7">
    <location>
        <begin position="318"/>
        <end position="339"/>
    </location>
</feature>
<feature type="transmembrane region" description="Helical" evidence="7">
    <location>
        <begin position="55"/>
        <end position="76"/>
    </location>
</feature>
<protein>
    <submittedName>
        <fullName evidence="8">Predicted arabinose efflux permease, MFS family</fullName>
    </submittedName>
</protein>
<gene>
    <name evidence="8" type="ORF">SAMN05216223_12097</name>
</gene>
<feature type="region of interest" description="Disordered" evidence="6">
    <location>
        <begin position="408"/>
        <end position="443"/>
    </location>
</feature>
<feature type="transmembrane region" description="Helical" evidence="7">
    <location>
        <begin position="83"/>
        <end position="101"/>
    </location>
</feature>
<keyword evidence="5 7" id="KW-0472">Membrane</keyword>
<name>A0A1H6DY26_9ACTN</name>
<dbReference type="AlphaFoldDB" id="A0A1H6DY26"/>
<keyword evidence="9" id="KW-1185">Reference proteome</keyword>
<keyword evidence="2" id="KW-1003">Cell membrane</keyword>
<evidence type="ECO:0000256" key="3">
    <source>
        <dbReference type="ARBA" id="ARBA00022692"/>
    </source>
</evidence>
<dbReference type="Proteomes" id="UP000236754">
    <property type="component" value="Unassembled WGS sequence"/>
</dbReference>
<dbReference type="Gene3D" id="1.20.1250.20">
    <property type="entry name" value="MFS general substrate transporter like domains"/>
    <property type="match status" value="1"/>
</dbReference>
<evidence type="ECO:0000256" key="6">
    <source>
        <dbReference type="SAM" id="MobiDB-lite"/>
    </source>
</evidence>
<dbReference type="PANTHER" id="PTHR23513:SF11">
    <property type="entry name" value="STAPHYLOFERRIN A TRANSPORTER"/>
    <property type="match status" value="1"/>
</dbReference>
<feature type="transmembrane region" description="Helical" evidence="7">
    <location>
        <begin position="295"/>
        <end position="312"/>
    </location>
</feature>
<accession>A0A1H6DY26</accession>
<dbReference type="InterPro" id="IPR036259">
    <property type="entry name" value="MFS_trans_sf"/>
</dbReference>
<organism evidence="8 9">
    <name type="scientific">Actinacidiphila yanglinensis</name>
    <dbReference type="NCBI Taxonomy" id="310779"/>
    <lineage>
        <taxon>Bacteria</taxon>
        <taxon>Bacillati</taxon>
        <taxon>Actinomycetota</taxon>
        <taxon>Actinomycetes</taxon>
        <taxon>Kitasatosporales</taxon>
        <taxon>Streptomycetaceae</taxon>
        <taxon>Actinacidiphila</taxon>
    </lineage>
</organism>
<keyword evidence="4 7" id="KW-1133">Transmembrane helix</keyword>
<feature type="transmembrane region" description="Helical" evidence="7">
    <location>
        <begin position="235"/>
        <end position="259"/>
    </location>
</feature>
<comment type="subcellular location">
    <subcellularLocation>
        <location evidence="1">Cell membrane</location>
        <topology evidence="1">Multi-pass membrane protein</topology>
    </subcellularLocation>
</comment>
<evidence type="ECO:0000256" key="2">
    <source>
        <dbReference type="ARBA" id="ARBA00022475"/>
    </source>
</evidence>
<feature type="transmembrane region" description="Helical" evidence="7">
    <location>
        <begin position="265"/>
        <end position="283"/>
    </location>
</feature>
<dbReference type="SUPFAM" id="SSF103473">
    <property type="entry name" value="MFS general substrate transporter"/>
    <property type="match status" value="1"/>
</dbReference>
<evidence type="ECO:0000313" key="8">
    <source>
        <dbReference type="EMBL" id="SEG89495.1"/>
    </source>
</evidence>
<dbReference type="GO" id="GO:0005886">
    <property type="term" value="C:plasma membrane"/>
    <property type="evidence" value="ECO:0007669"/>
    <property type="project" value="UniProtKB-SubCell"/>
</dbReference>
<keyword evidence="3 7" id="KW-0812">Transmembrane</keyword>
<feature type="compositionally biased region" description="Gly residues" evidence="6">
    <location>
        <begin position="417"/>
        <end position="443"/>
    </location>
</feature>
<dbReference type="EMBL" id="FNVU01000020">
    <property type="protein sequence ID" value="SEG89495.1"/>
    <property type="molecule type" value="Genomic_DNA"/>
</dbReference>